<sequence length="116" mass="13247">MKLILLLIVMGILAISKCSVGNTLCELSRNQKIVLLECLESYLTEEQKASEYQFYQCLGYDSVIDYYEEICGLSEKEQEELHLSYIKCHNEMTPYSGSATDEDARNCLNNAIESEQ</sequence>
<feature type="chain" id="PRO_5001579898" evidence="1">
    <location>
        <begin position="19"/>
        <end position="116"/>
    </location>
</feature>
<feature type="signal peptide" evidence="1">
    <location>
        <begin position="1"/>
        <end position="18"/>
    </location>
</feature>
<organism evidence="2">
    <name type="scientific">Mesobuthus gibbosus</name>
    <name type="common">Mediterranean checkered scorpion</name>
    <name type="synonym">Buthus gibbosus</name>
    <dbReference type="NCBI Taxonomy" id="123226"/>
    <lineage>
        <taxon>Eukaryota</taxon>
        <taxon>Metazoa</taxon>
        <taxon>Ecdysozoa</taxon>
        <taxon>Arthropoda</taxon>
        <taxon>Chelicerata</taxon>
        <taxon>Arachnida</taxon>
        <taxon>Scorpiones</taxon>
        <taxon>Buthida</taxon>
        <taxon>Buthoidea</taxon>
        <taxon>Buthidae</taxon>
        <taxon>Mesobuthus</taxon>
    </lineage>
</organism>
<dbReference type="EMBL" id="KF770811">
    <property type="protein sequence ID" value="AHZ63120.1"/>
    <property type="molecule type" value="mRNA"/>
</dbReference>
<accession>A0A059UED9</accession>
<dbReference type="AlphaFoldDB" id="A0A059UED9"/>
<keyword evidence="1" id="KW-0732">Signal</keyword>
<evidence type="ECO:0000256" key="1">
    <source>
        <dbReference type="SAM" id="SignalP"/>
    </source>
</evidence>
<reference evidence="2" key="1">
    <citation type="journal article" date="2014" name="BMC Genomics">
        <title>The Mediterranean scorpion Mesobuthus gibbosus (Scorpiones, Buthidae): transcriptome analysis and organization of the genome encoding chlorotoxin-like peptides.</title>
        <authorList>
            <person name="Diego-Garcia E."/>
            <person name="Caliskan F."/>
            <person name="Tytgat J."/>
        </authorList>
    </citation>
    <scope>NUCLEOTIDE SEQUENCE</scope>
</reference>
<evidence type="ECO:0000313" key="2">
    <source>
        <dbReference type="EMBL" id="AHZ63120.1"/>
    </source>
</evidence>
<proteinExistence type="evidence at transcript level"/>
<protein>
    <submittedName>
        <fullName evidence="2">Putative ribonuclease R</fullName>
    </submittedName>
</protein>
<name>A0A059UED9_MESGB</name>